<keyword evidence="3" id="KW-0804">Transcription</keyword>
<evidence type="ECO:0000313" key="7">
    <source>
        <dbReference type="Proteomes" id="UP000193017"/>
    </source>
</evidence>
<dbReference type="RefSeq" id="WP_085377853.1">
    <property type="nucleotide sequence ID" value="NZ_CP020612.1"/>
</dbReference>
<evidence type="ECO:0000259" key="5">
    <source>
        <dbReference type="PROSITE" id="PS51078"/>
    </source>
</evidence>
<keyword evidence="7" id="KW-1185">Reference proteome</keyword>
<dbReference type="PANTHER" id="PTHR30136:SF7">
    <property type="entry name" value="HTH-TYPE TRANSCRIPTIONAL REGULATOR KDGR-RELATED"/>
    <property type="match status" value="1"/>
</dbReference>
<dbReference type="Gene3D" id="1.10.10.10">
    <property type="entry name" value="Winged helix-like DNA-binding domain superfamily/Winged helix DNA-binding domain"/>
    <property type="match status" value="1"/>
</dbReference>
<dbReference type="SUPFAM" id="SSF55781">
    <property type="entry name" value="GAF domain-like"/>
    <property type="match status" value="1"/>
</dbReference>
<dbReference type="GO" id="GO:0003700">
    <property type="term" value="F:DNA-binding transcription factor activity"/>
    <property type="evidence" value="ECO:0007669"/>
    <property type="project" value="TreeGrafter"/>
</dbReference>
<dbReference type="InterPro" id="IPR036390">
    <property type="entry name" value="WH_DNA-bd_sf"/>
</dbReference>
<dbReference type="GO" id="GO:0045892">
    <property type="term" value="P:negative regulation of DNA-templated transcription"/>
    <property type="evidence" value="ECO:0007669"/>
    <property type="project" value="TreeGrafter"/>
</dbReference>
<gene>
    <name evidence="6" type="ORF">B0A89_08975</name>
</gene>
<name>A0A1W6CY13_9RHOB</name>
<dbReference type="GO" id="GO:0003677">
    <property type="term" value="F:DNA binding"/>
    <property type="evidence" value="ECO:0007669"/>
    <property type="project" value="UniProtKB-KW"/>
</dbReference>
<dbReference type="InterPro" id="IPR036388">
    <property type="entry name" value="WH-like_DNA-bd_sf"/>
</dbReference>
<dbReference type="EMBL" id="CP020612">
    <property type="protein sequence ID" value="ARJ69736.1"/>
    <property type="molecule type" value="Genomic_DNA"/>
</dbReference>
<organism evidence="6 7">
    <name type="scientific">Paracoccus contaminans</name>
    <dbReference type="NCBI Taxonomy" id="1945662"/>
    <lineage>
        <taxon>Bacteria</taxon>
        <taxon>Pseudomonadati</taxon>
        <taxon>Pseudomonadota</taxon>
        <taxon>Alphaproteobacteria</taxon>
        <taxon>Rhodobacterales</taxon>
        <taxon>Paracoccaceae</taxon>
        <taxon>Paracoccus</taxon>
    </lineage>
</organism>
<evidence type="ECO:0000256" key="2">
    <source>
        <dbReference type="ARBA" id="ARBA00023125"/>
    </source>
</evidence>
<evidence type="ECO:0000256" key="3">
    <source>
        <dbReference type="ARBA" id="ARBA00023163"/>
    </source>
</evidence>
<dbReference type="PROSITE" id="PS51078">
    <property type="entry name" value="ICLR_ED"/>
    <property type="match status" value="1"/>
</dbReference>
<dbReference type="STRING" id="1945662.B0A89_08975"/>
<dbReference type="Gene3D" id="3.30.450.40">
    <property type="match status" value="1"/>
</dbReference>
<dbReference type="Pfam" id="PF01614">
    <property type="entry name" value="IclR_C"/>
    <property type="match status" value="1"/>
</dbReference>
<dbReference type="PANTHER" id="PTHR30136">
    <property type="entry name" value="HELIX-TURN-HELIX TRANSCRIPTIONAL REGULATOR, ICLR FAMILY"/>
    <property type="match status" value="1"/>
</dbReference>
<feature type="domain" description="HTH iclR-type" evidence="4">
    <location>
        <begin position="18"/>
        <end position="80"/>
    </location>
</feature>
<dbReference type="InterPro" id="IPR050707">
    <property type="entry name" value="HTH_MetabolicPath_Reg"/>
</dbReference>
<dbReference type="InterPro" id="IPR014757">
    <property type="entry name" value="Tscrpt_reg_IclR_C"/>
</dbReference>
<sequence length="260" mass="27855">MDPNEDNQMHVSNDRYRAPALDRGLDILELLASRPDGLTRAEIGKALGFGPSQIYRVLERLAARRYIARLDGGDRYALSMKLFALGSRHPALRRLAVEAQPLMDRFALDQRQSCHLVVPEEGAGLVVAQAGPLAHWEFRARVGARLDLLETGSGLTLLAFQHPETRAATLKSWGCSGLLARIGEAEPEMERIRTAGLRVAPSAQVVGITDISLPVLGADGSAVAVLTCPCVTHPDTPSEVAIATATTGLKIVVSALNLGN</sequence>
<reference evidence="6 7" key="1">
    <citation type="submission" date="2017-03" db="EMBL/GenBank/DDBJ databases">
        <title>Genome sequence of Paracoccus contaminans isolated from a water microcosm.</title>
        <authorList>
            <person name="Aurass P."/>
            <person name="Karste S."/>
            <person name="Trost E."/>
            <person name="Glaeser S.P."/>
            <person name="Kaempfer P."/>
            <person name="Flieger A."/>
        </authorList>
    </citation>
    <scope>NUCLEOTIDE SEQUENCE [LARGE SCALE GENOMIC DNA]</scope>
    <source>
        <strain evidence="7">RKI 16-01929T\LMG 29738T\CCM 8701T\CIP 111112T</strain>
    </source>
</reference>
<evidence type="ECO:0000313" key="6">
    <source>
        <dbReference type="EMBL" id="ARJ69736.1"/>
    </source>
</evidence>
<dbReference type="InterPro" id="IPR005471">
    <property type="entry name" value="Tscrpt_reg_IclR_N"/>
</dbReference>
<evidence type="ECO:0000256" key="1">
    <source>
        <dbReference type="ARBA" id="ARBA00023015"/>
    </source>
</evidence>
<dbReference type="Proteomes" id="UP000193017">
    <property type="component" value="Chromosome"/>
</dbReference>
<accession>A0A1W6CY13</accession>
<dbReference type="SMART" id="SM00346">
    <property type="entry name" value="HTH_ICLR"/>
    <property type="match status" value="1"/>
</dbReference>
<proteinExistence type="predicted"/>
<dbReference type="SUPFAM" id="SSF46785">
    <property type="entry name" value="Winged helix' DNA-binding domain"/>
    <property type="match status" value="1"/>
</dbReference>
<protein>
    <submittedName>
        <fullName evidence="6">IclR family transcriptional regulator</fullName>
    </submittedName>
</protein>
<keyword evidence="1" id="KW-0805">Transcription regulation</keyword>
<dbReference type="KEGG" id="pcon:B0A89_08975"/>
<dbReference type="Pfam" id="PF09339">
    <property type="entry name" value="HTH_IclR"/>
    <property type="match status" value="1"/>
</dbReference>
<evidence type="ECO:0000259" key="4">
    <source>
        <dbReference type="PROSITE" id="PS51077"/>
    </source>
</evidence>
<feature type="domain" description="IclR-ED" evidence="5">
    <location>
        <begin position="81"/>
        <end position="260"/>
    </location>
</feature>
<dbReference type="InterPro" id="IPR029016">
    <property type="entry name" value="GAF-like_dom_sf"/>
</dbReference>
<keyword evidence="2" id="KW-0238">DNA-binding</keyword>
<dbReference type="PROSITE" id="PS51077">
    <property type="entry name" value="HTH_ICLR"/>
    <property type="match status" value="1"/>
</dbReference>
<dbReference type="AlphaFoldDB" id="A0A1W6CY13"/>